<organism evidence="2 3">
    <name type="scientific">Strongyloides stercoralis</name>
    <name type="common">Threadworm</name>
    <dbReference type="NCBI Taxonomy" id="6248"/>
    <lineage>
        <taxon>Eukaryota</taxon>
        <taxon>Metazoa</taxon>
        <taxon>Ecdysozoa</taxon>
        <taxon>Nematoda</taxon>
        <taxon>Chromadorea</taxon>
        <taxon>Rhabditida</taxon>
        <taxon>Tylenchina</taxon>
        <taxon>Panagrolaimomorpha</taxon>
        <taxon>Strongyloidoidea</taxon>
        <taxon>Strongyloididae</taxon>
        <taxon>Strongyloides</taxon>
    </lineage>
</organism>
<accession>A0AAF5DME9</accession>
<protein>
    <submittedName>
        <fullName evidence="3">Uncharacterized protein</fullName>
    </submittedName>
</protein>
<dbReference type="WBParaSite" id="TCONS_00015721.p1">
    <property type="protein sequence ID" value="TCONS_00015721.p1"/>
    <property type="gene ID" value="XLOC_010474"/>
</dbReference>
<evidence type="ECO:0000256" key="1">
    <source>
        <dbReference type="SAM" id="Phobius"/>
    </source>
</evidence>
<keyword evidence="1" id="KW-1133">Transmembrane helix</keyword>
<name>A0AAF5DME9_STRER</name>
<dbReference type="Proteomes" id="UP000035681">
    <property type="component" value="Unplaced"/>
</dbReference>
<keyword evidence="1" id="KW-0472">Membrane</keyword>
<evidence type="ECO:0000313" key="3">
    <source>
        <dbReference type="WBParaSite" id="TCONS_00015721.p1"/>
    </source>
</evidence>
<keyword evidence="1" id="KW-0812">Transmembrane</keyword>
<sequence>LEKLLTSKDGVLLMGHPRIMYKCNITNVLNRIQRIPYQQKSLKNDSIRDLKCLLNYILQDYYIENMDEILEFFFETCNGVKKKESDDYIEGLINIILLLKMIIIYLLLITKKNNETLNSIKLLIDDGIRDWKLIEEIIKKDHYQKKSNFDFAMSSPIKKISIFKSRIKSRNDEKEEKGDSKISEIKSFPGCKILFEDKDDLEKLTDEDEGKSSEIVQQTEQPEIVPIEKFSFKKYVEDKEKEKNILASMEIYKDKSQKHDEIAEVINEKDAVYSLILKSSSTNFIKKRKIDEKSYLNIF</sequence>
<keyword evidence="2" id="KW-1185">Reference proteome</keyword>
<proteinExistence type="predicted"/>
<evidence type="ECO:0000313" key="2">
    <source>
        <dbReference type="Proteomes" id="UP000035681"/>
    </source>
</evidence>
<feature type="transmembrane region" description="Helical" evidence="1">
    <location>
        <begin position="91"/>
        <end position="109"/>
    </location>
</feature>
<dbReference type="AlphaFoldDB" id="A0AAF5DME9"/>
<reference evidence="3" key="1">
    <citation type="submission" date="2024-02" db="UniProtKB">
        <authorList>
            <consortium name="WormBaseParasite"/>
        </authorList>
    </citation>
    <scope>IDENTIFICATION</scope>
</reference>